<protein>
    <submittedName>
        <fullName evidence="2">Uncharacterized protein</fullName>
    </submittedName>
</protein>
<organism evidence="2">
    <name type="scientific">Vitis vinifera</name>
    <name type="common">Grape</name>
    <dbReference type="NCBI Taxonomy" id="29760"/>
    <lineage>
        <taxon>Eukaryota</taxon>
        <taxon>Viridiplantae</taxon>
        <taxon>Streptophyta</taxon>
        <taxon>Embryophyta</taxon>
        <taxon>Tracheophyta</taxon>
        <taxon>Spermatophyta</taxon>
        <taxon>Magnoliopsida</taxon>
        <taxon>eudicotyledons</taxon>
        <taxon>Gunneridae</taxon>
        <taxon>Pentapetalae</taxon>
        <taxon>rosids</taxon>
        <taxon>Vitales</taxon>
        <taxon>Vitaceae</taxon>
        <taxon>Viteae</taxon>
        <taxon>Vitis</taxon>
    </lineage>
</organism>
<sequence>MPHVLLGNPDGVAPDSDAWHNSFHSGKNSIRLTFHLLRIFHIRNSVRRHFTSRYLIAGWERRTFQLPRSDMSGSSDNAYPESFSLNIQCRGSQKSNASNGVQFGAEMKELQSLEAKHRKLKANFAALRNQPFAAK</sequence>
<dbReference type="AlphaFoldDB" id="A5AK16"/>
<dbReference type="EMBL" id="AM428556">
    <property type="protein sequence ID" value="CAN80158.1"/>
    <property type="molecule type" value="Genomic_DNA"/>
</dbReference>
<proteinExistence type="predicted"/>
<accession>A5AK16</accession>
<feature type="coiled-coil region" evidence="1">
    <location>
        <begin position="103"/>
        <end position="130"/>
    </location>
</feature>
<gene>
    <name evidence="2" type="ORF">VITISV_028149</name>
</gene>
<evidence type="ECO:0000313" key="2">
    <source>
        <dbReference type="EMBL" id="CAN80158.1"/>
    </source>
</evidence>
<evidence type="ECO:0000256" key="1">
    <source>
        <dbReference type="SAM" id="Coils"/>
    </source>
</evidence>
<keyword evidence="1" id="KW-0175">Coiled coil</keyword>
<reference evidence="2" key="1">
    <citation type="journal article" date="2007" name="PLoS ONE">
        <title>The first genome sequence of an elite grapevine cultivar (Pinot noir Vitis vinifera L.): coping with a highly heterozygous genome.</title>
        <authorList>
            <person name="Velasco R."/>
            <person name="Zharkikh A."/>
            <person name="Troggio M."/>
            <person name="Cartwright D.A."/>
            <person name="Cestaro A."/>
            <person name="Pruss D."/>
            <person name="Pindo M."/>
            <person name="FitzGerald L.M."/>
            <person name="Vezzulli S."/>
            <person name="Reid J."/>
            <person name="Malacarne G."/>
            <person name="Iliev D."/>
            <person name="Coppola G."/>
            <person name="Wardell B."/>
            <person name="Micheletti D."/>
            <person name="Macalma T."/>
            <person name="Facci M."/>
            <person name="Mitchell J.T."/>
            <person name="Perazzolli M."/>
            <person name="Eldredge G."/>
            <person name="Gatto P."/>
            <person name="Oyzerski R."/>
            <person name="Moretto M."/>
            <person name="Gutin N."/>
            <person name="Stefanini M."/>
            <person name="Chen Y."/>
            <person name="Segala C."/>
            <person name="Davenport C."/>
            <person name="Dematte L."/>
            <person name="Mraz A."/>
            <person name="Battilana J."/>
            <person name="Stormo K."/>
            <person name="Costa F."/>
            <person name="Tao Q."/>
            <person name="Si-Ammour A."/>
            <person name="Harkins T."/>
            <person name="Lackey A."/>
            <person name="Perbost C."/>
            <person name="Taillon B."/>
            <person name="Stella A."/>
            <person name="Solovyev V."/>
            <person name="Fawcett J.A."/>
            <person name="Sterck L."/>
            <person name="Vandepoele K."/>
            <person name="Grando S.M."/>
            <person name="Toppo S."/>
            <person name="Moser C."/>
            <person name="Lanchbury J."/>
            <person name="Bogden R."/>
            <person name="Skolnick M."/>
            <person name="Sgaramella V."/>
            <person name="Bhatnagar S.K."/>
            <person name="Fontana P."/>
            <person name="Gutin A."/>
            <person name="Van de Peer Y."/>
            <person name="Salamini F."/>
            <person name="Viola R."/>
        </authorList>
    </citation>
    <scope>NUCLEOTIDE SEQUENCE</scope>
</reference>
<name>A5AK16_VITVI</name>